<sequence length="131" mass="14262">MLAGKVYHHHGRTSLRTHSGRYLTADSLGPQEIDSATRITLKYQDCCQVKVMLRVSTPASGGETGSSNGFFSLDKRKKQVTLLDPSTCGGSAAPEDRRVGVAAPKMFAFDAIFSQDDSQVLEYTLSRCFPS</sequence>
<accession>A0AAW1JWU2</accession>
<dbReference type="AlphaFoldDB" id="A0AAW1JWU2"/>
<evidence type="ECO:0000313" key="2">
    <source>
        <dbReference type="Proteomes" id="UP001458880"/>
    </source>
</evidence>
<dbReference type="PANTHER" id="PTHR21608">
    <property type="entry name" value="KINESIN-LIKE PROTEIN CG14535"/>
    <property type="match status" value="1"/>
</dbReference>
<organism evidence="1 2">
    <name type="scientific">Popillia japonica</name>
    <name type="common">Japanese beetle</name>
    <dbReference type="NCBI Taxonomy" id="7064"/>
    <lineage>
        <taxon>Eukaryota</taxon>
        <taxon>Metazoa</taxon>
        <taxon>Ecdysozoa</taxon>
        <taxon>Arthropoda</taxon>
        <taxon>Hexapoda</taxon>
        <taxon>Insecta</taxon>
        <taxon>Pterygota</taxon>
        <taxon>Neoptera</taxon>
        <taxon>Endopterygota</taxon>
        <taxon>Coleoptera</taxon>
        <taxon>Polyphaga</taxon>
        <taxon>Scarabaeiformia</taxon>
        <taxon>Scarabaeidae</taxon>
        <taxon>Rutelinae</taxon>
        <taxon>Popillia</taxon>
    </lineage>
</organism>
<dbReference type="PANTHER" id="PTHR21608:SF7">
    <property type="entry name" value="KINESIN-LIKE PROTEIN CG14535"/>
    <property type="match status" value="1"/>
</dbReference>
<proteinExistence type="predicted"/>
<evidence type="ECO:0000313" key="1">
    <source>
        <dbReference type="EMBL" id="KAK9708307.1"/>
    </source>
</evidence>
<dbReference type="EMBL" id="JASPKY010000332">
    <property type="protein sequence ID" value="KAK9708307.1"/>
    <property type="molecule type" value="Genomic_DNA"/>
</dbReference>
<name>A0AAW1JWU2_POPJA</name>
<reference evidence="1 2" key="1">
    <citation type="journal article" date="2024" name="BMC Genomics">
        <title>De novo assembly and annotation of Popillia japonica's genome with initial clues to its potential as an invasive pest.</title>
        <authorList>
            <person name="Cucini C."/>
            <person name="Boschi S."/>
            <person name="Funari R."/>
            <person name="Cardaioli E."/>
            <person name="Iannotti N."/>
            <person name="Marturano G."/>
            <person name="Paoli F."/>
            <person name="Bruttini M."/>
            <person name="Carapelli A."/>
            <person name="Frati F."/>
            <person name="Nardi F."/>
        </authorList>
    </citation>
    <scope>NUCLEOTIDE SEQUENCE [LARGE SCALE GENOMIC DNA]</scope>
    <source>
        <strain evidence="1">DMR45628</strain>
    </source>
</reference>
<keyword evidence="2" id="KW-1185">Reference proteome</keyword>
<dbReference type="Proteomes" id="UP001458880">
    <property type="component" value="Unassembled WGS sequence"/>
</dbReference>
<dbReference type="GO" id="GO:0007018">
    <property type="term" value="P:microtubule-based movement"/>
    <property type="evidence" value="ECO:0007669"/>
    <property type="project" value="InterPro"/>
</dbReference>
<dbReference type="InterPro" id="IPR027640">
    <property type="entry name" value="Kinesin-like_fam"/>
</dbReference>
<protein>
    <submittedName>
        <fullName evidence="1">Uncharacterized protein</fullName>
    </submittedName>
</protein>
<gene>
    <name evidence="1" type="ORF">QE152_g27278</name>
</gene>
<dbReference type="GO" id="GO:0003777">
    <property type="term" value="F:microtubule motor activity"/>
    <property type="evidence" value="ECO:0007669"/>
    <property type="project" value="InterPro"/>
</dbReference>
<comment type="caution">
    <text evidence="1">The sequence shown here is derived from an EMBL/GenBank/DDBJ whole genome shotgun (WGS) entry which is preliminary data.</text>
</comment>